<feature type="chain" id="PRO_5013284973" description="Soluble cytochrome b562" evidence="3">
    <location>
        <begin position="26"/>
        <end position="135"/>
    </location>
</feature>
<evidence type="ECO:0000256" key="2">
    <source>
        <dbReference type="ARBA" id="ARBA00022729"/>
    </source>
</evidence>
<dbReference type="KEGG" id="zdf:AN401_08215"/>
<evidence type="ECO:0008006" key="6">
    <source>
        <dbReference type="Google" id="ProtNLM"/>
    </source>
</evidence>
<dbReference type="RefSeq" id="WP_157772203.1">
    <property type="nucleotide sequence ID" value="NZ_CP012621.1"/>
</dbReference>
<reference evidence="5" key="1">
    <citation type="submission" date="2015-09" db="EMBL/GenBank/DDBJ databases">
        <authorList>
            <person name="Shao Z."/>
            <person name="Wang L."/>
        </authorList>
    </citation>
    <scope>NUCLEOTIDE SEQUENCE [LARGE SCALE GENOMIC DNA]</scope>
    <source>
        <strain evidence="5">F13-1</strain>
    </source>
</reference>
<keyword evidence="5" id="KW-1185">Reference proteome</keyword>
<dbReference type="InterPro" id="IPR009155">
    <property type="entry name" value="Cyt_b562"/>
</dbReference>
<accession>A0A291HP42</accession>
<dbReference type="Gene3D" id="1.20.120.10">
    <property type="entry name" value="Cytochrome c/b562"/>
    <property type="match status" value="1"/>
</dbReference>
<feature type="signal peptide" evidence="3">
    <location>
        <begin position="1"/>
        <end position="25"/>
    </location>
</feature>
<dbReference type="InterPro" id="IPR010980">
    <property type="entry name" value="Cyt_c/b562"/>
</dbReference>
<name>A0A291HP42_9GAMM</name>
<dbReference type="GO" id="GO:0042597">
    <property type="term" value="C:periplasmic space"/>
    <property type="evidence" value="ECO:0007669"/>
    <property type="project" value="InterPro"/>
</dbReference>
<dbReference type="GO" id="GO:0009055">
    <property type="term" value="F:electron transfer activity"/>
    <property type="evidence" value="ECO:0007669"/>
    <property type="project" value="InterPro"/>
</dbReference>
<dbReference type="AlphaFoldDB" id="A0A291HP42"/>
<sequence length="135" mass="15463">MRYISTPSLRFLTLLLFLALPTAQAGQSVNLETTMKNMGLAYKQAHRAEDSDSLLRHLDELAVLTDAARQASFPEDKAELFRQGLDEVRAAIDEAQAAVRADDQALARQHLARIDDLRKQYHRERRVSWWRILFG</sequence>
<organism evidence="4 5">
    <name type="scientific">Zobellella denitrificans</name>
    <dbReference type="NCBI Taxonomy" id="347534"/>
    <lineage>
        <taxon>Bacteria</taxon>
        <taxon>Pseudomonadati</taxon>
        <taxon>Pseudomonadota</taxon>
        <taxon>Gammaproteobacteria</taxon>
        <taxon>Aeromonadales</taxon>
        <taxon>Aeromonadaceae</taxon>
        <taxon>Zobellella</taxon>
    </lineage>
</organism>
<keyword evidence="2 3" id="KW-0732">Signal</keyword>
<dbReference type="EMBL" id="CP012621">
    <property type="protein sequence ID" value="ATG73848.1"/>
    <property type="molecule type" value="Genomic_DNA"/>
</dbReference>
<dbReference type="Pfam" id="PF07361">
    <property type="entry name" value="Cytochrom_B562"/>
    <property type="match status" value="1"/>
</dbReference>
<comment type="similarity">
    <text evidence="1">Belongs to the cytochrome b562 family.</text>
</comment>
<dbReference type="GO" id="GO:0022900">
    <property type="term" value="P:electron transport chain"/>
    <property type="evidence" value="ECO:0007669"/>
    <property type="project" value="InterPro"/>
</dbReference>
<dbReference type="GO" id="GO:0005506">
    <property type="term" value="F:iron ion binding"/>
    <property type="evidence" value="ECO:0007669"/>
    <property type="project" value="InterPro"/>
</dbReference>
<proteinExistence type="inferred from homology"/>
<evidence type="ECO:0000313" key="4">
    <source>
        <dbReference type="EMBL" id="ATG73848.1"/>
    </source>
</evidence>
<gene>
    <name evidence="4" type="ORF">AN401_08215</name>
</gene>
<evidence type="ECO:0000256" key="3">
    <source>
        <dbReference type="SAM" id="SignalP"/>
    </source>
</evidence>
<evidence type="ECO:0000256" key="1">
    <source>
        <dbReference type="ARBA" id="ARBA00005523"/>
    </source>
</evidence>
<dbReference type="GO" id="GO:0020037">
    <property type="term" value="F:heme binding"/>
    <property type="evidence" value="ECO:0007669"/>
    <property type="project" value="InterPro"/>
</dbReference>
<dbReference type="SUPFAM" id="SSF47175">
    <property type="entry name" value="Cytochromes"/>
    <property type="match status" value="1"/>
</dbReference>
<protein>
    <recommendedName>
        <fullName evidence="6">Soluble cytochrome b562</fullName>
    </recommendedName>
</protein>
<evidence type="ECO:0000313" key="5">
    <source>
        <dbReference type="Proteomes" id="UP000217763"/>
    </source>
</evidence>
<dbReference type="Proteomes" id="UP000217763">
    <property type="component" value="Chromosome"/>
</dbReference>